<proteinExistence type="predicted"/>
<reference evidence="2 3" key="1">
    <citation type="submission" date="2019-09" db="EMBL/GenBank/DDBJ databases">
        <title>Genome Sequence of Larkinella sp MA1.</title>
        <authorList>
            <person name="Srinivasan S."/>
        </authorList>
    </citation>
    <scope>NUCLEOTIDE SEQUENCE [LARGE SCALE GENOMIC DNA]</scope>
    <source>
        <strain evidence="2 3">MA1</strain>
    </source>
</reference>
<dbReference type="AlphaFoldDB" id="A0A5N1JLD4"/>
<protein>
    <submittedName>
        <fullName evidence="2">Uncharacterized protein</fullName>
    </submittedName>
</protein>
<gene>
    <name evidence="2" type="ORF">F0P93_06035</name>
</gene>
<accession>A0A5N1JLD4</accession>
<evidence type="ECO:0000313" key="2">
    <source>
        <dbReference type="EMBL" id="KAA9357295.1"/>
    </source>
</evidence>
<evidence type="ECO:0000256" key="1">
    <source>
        <dbReference type="SAM" id="SignalP"/>
    </source>
</evidence>
<feature type="chain" id="PRO_5024857183" evidence="1">
    <location>
        <begin position="21"/>
        <end position="175"/>
    </location>
</feature>
<keyword evidence="1" id="KW-0732">Signal</keyword>
<feature type="signal peptide" evidence="1">
    <location>
        <begin position="1"/>
        <end position="20"/>
    </location>
</feature>
<dbReference type="EMBL" id="VTWS01000001">
    <property type="protein sequence ID" value="KAA9357295.1"/>
    <property type="molecule type" value="Genomic_DNA"/>
</dbReference>
<organism evidence="2 3">
    <name type="scientific">Larkinella humicola</name>
    <dbReference type="NCBI Taxonomy" id="2607654"/>
    <lineage>
        <taxon>Bacteria</taxon>
        <taxon>Pseudomonadati</taxon>
        <taxon>Bacteroidota</taxon>
        <taxon>Cytophagia</taxon>
        <taxon>Cytophagales</taxon>
        <taxon>Spirosomataceae</taxon>
        <taxon>Larkinella</taxon>
    </lineage>
</organism>
<name>A0A5N1JLD4_9BACT</name>
<evidence type="ECO:0000313" key="3">
    <source>
        <dbReference type="Proteomes" id="UP000326344"/>
    </source>
</evidence>
<keyword evidence="3" id="KW-1185">Reference proteome</keyword>
<dbReference type="Proteomes" id="UP000326344">
    <property type="component" value="Unassembled WGS sequence"/>
</dbReference>
<sequence length="175" mass="19943">MQCFFFTLLILFGISLGTKAQSTLQGLRKYADFKPILQSHLKEMKKLKNGGWTPVSALIIRSDTSGVVIYLTSIALLSELEKQLPASYEFVEGHPFIIYDGSEKLISDTLSWFGELKSKIGYRLCDNVTYLEEYKKPGPKEVKIPCSFIYEPPIERFTFRKGKLVEKKVVATMPF</sequence>
<comment type="caution">
    <text evidence="2">The sequence shown here is derived from an EMBL/GenBank/DDBJ whole genome shotgun (WGS) entry which is preliminary data.</text>
</comment>